<dbReference type="Gene3D" id="1.10.287.770">
    <property type="entry name" value="YojJ-like"/>
    <property type="match status" value="1"/>
</dbReference>
<evidence type="ECO:0000256" key="12">
    <source>
        <dbReference type="SAM" id="Phobius"/>
    </source>
</evidence>
<keyword evidence="9 11" id="KW-0739">Sodium transport</keyword>
<gene>
    <name evidence="14" type="ORF">GPM918_LOCUS28655</name>
    <name evidence="13" type="ORF">OVA965_LOCUS22632</name>
    <name evidence="16" type="ORF">SRO942_LOCUS29172</name>
    <name evidence="15" type="ORF">TMI583_LOCUS23346</name>
</gene>
<organism evidence="14 17">
    <name type="scientific">Didymodactylos carnosus</name>
    <dbReference type="NCBI Taxonomy" id="1234261"/>
    <lineage>
        <taxon>Eukaryota</taxon>
        <taxon>Metazoa</taxon>
        <taxon>Spiralia</taxon>
        <taxon>Gnathifera</taxon>
        <taxon>Rotifera</taxon>
        <taxon>Eurotatoria</taxon>
        <taxon>Bdelloidea</taxon>
        <taxon>Philodinida</taxon>
        <taxon>Philodinidae</taxon>
        <taxon>Didymodactylos</taxon>
    </lineage>
</organism>
<reference evidence="14" key="1">
    <citation type="submission" date="2021-02" db="EMBL/GenBank/DDBJ databases">
        <authorList>
            <person name="Nowell W R."/>
        </authorList>
    </citation>
    <scope>NUCLEOTIDE SEQUENCE</scope>
</reference>
<keyword evidence="4 11" id="KW-0812">Transmembrane</keyword>
<dbReference type="OrthoDB" id="5874059at2759"/>
<evidence type="ECO:0000256" key="6">
    <source>
        <dbReference type="ARBA" id="ARBA00023053"/>
    </source>
</evidence>
<proteinExistence type="inferred from homology"/>
<dbReference type="EMBL" id="CAJOBC010038820">
    <property type="protein sequence ID" value="CAF4133132.1"/>
    <property type="molecule type" value="Genomic_DNA"/>
</dbReference>
<evidence type="ECO:0000256" key="9">
    <source>
        <dbReference type="ARBA" id="ARBA00023201"/>
    </source>
</evidence>
<feature type="transmembrane region" description="Helical" evidence="12">
    <location>
        <begin position="61"/>
        <end position="87"/>
    </location>
</feature>
<comment type="similarity">
    <text evidence="11">Belongs to the amiloride-sensitive sodium channel (TC 1.A.6) family.</text>
</comment>
<evidence type="ECO:0000256" key="8">
    <source>
        <dbReference type="ARBA" id="ARBA00023136"/>
    </source>
</evidence>
<evidence type="ECO:0000313" key="17">
    <source>
        <dbReference type="Proteomes" id="UP000663829"/>
    </source>
</evidence>
<dbReference type="PANTHER" id="PTHR11690">
    <property type="entry name" value="AMILORIDE-SENSITIVE SODIUM CHANNEL-RELATED"/>
    <property type="match status" value="1"/>
</dbReference>
<dbReference type="Gene3D" id="2.60.470.10">
    <property type="entry name" value="Acid-sensing ion channels like domains"/>
    <property type="match status" value="1"/>
</dbReference>
<dbReference type="GO" id="GO:0015280">
    <property type="term" value="F:ligand-gated sodium channel activity"/>
    <property type="evidence" value="ECO:0007669"/>
    <property type="project" value="TreeGrafter"/>
</dbReference>
<evidence type="ECO:0000256" key="2">
    <source>
        <dbReference type="ARBA" id="ARBA00022448"/>
    </source>
</evidence>
<dbReference type="Proteomes" id="UP000677228">
    <property type="component" value="Unassembled WGS sequence"/>
</dbReference>
<accession>A0A815DNE8</accession>
<evidence type="ECO:0000256" key="5">
    <source>
        <dbReference type="ARBA" id="ARBA00022989"/>
    </source>
</evidence>
<evidence type="ECO:0000256" key="4">
    <source>
        <dbReference type="ARBA" id="ARBA00022692"/>
    </source>
</evidence>
<dbReference type="GO" id="GO:0005886">
    <property type="term" value="C:plasma membrane"/>
    <property type="evidence" value="ECO:0007669"/>
    <property type="project" value="TreeGrafter"/>
</dbReference>
<keyword evidence="2 11" id="KW-0813">Transport</keyword>
<evidence type="ECO:0000256" key="3">
    <source>
        <dbReference type="ARBA" id="ARBA00022461"/>
    </source>
</evidence>
<evidence type="ECO:0000256" key="10">
    <source>
        <dbReference type="ARBA" id="ARBA00023303"/>
    </source>
</evidence>
<dbReference type="InterPro" id="IPR001873">
    <property type="entry name" value="ENaC"/>
</dbReference>
<evidence type="ECO:0000313" key="15">
    <source>
        <dbReference type="EMBL" id="CAF3983560.1"/>
    </source>
</evidence>
<keyword evidence="7 11" id="KW-0406">Ion transport</keyword>
<evidence type="ECO:0000256" key="11">
    <source>
        <dbReference type="RuleBase" id="RU000679"/>
    </source>
</evidence>
<dbReference type="AlphaFoldDB" id="A0A815DNE8"/>
<sequence>MAKCLELQFVYVTMVLGDFFKANRIDIYLNHRRRSIIKEFCLSTSTHGLPGVARAYSWKNFFFWLVSFLCFTGIMIYFIVKLILAYFQYPTQTNVGLLLQWPQYFPAYTVCNACPYRSDLLINDLINYTNSKGYTDTNDTNTITSIQASHIQEFIIDIINSNASIDNYGFSLSDMLIKCIYNNIPCSASDFIQFSSPNYGMCYTFNAKAVNQSAVRYTSYNGERGVLDLEFYIHENVYVPYIVEGTGLVSMLHDNVQVPQIEIEGKALEPGRKHLLTYTKRQVTFLPAPYTSCTQAISPQMEAVFASYNGAEYEYSQQLCYTLCLQAFTYAVCGCASPLFWNVRSVVLPGTNNLITAPLCSPNDICYSQASITITSNETLINQYCSLCSTECFQRIFIAVPSAFKSPRMWVKNRIRQFVEERSNISVTSRPIALPADWSTKWSDYIDNNYVAVQVVRGSFTVDFYAQSATLSWVDLLSNVGGQTGLWIGMSFLSLFELLETFYRLIRRQFHNQNS</sequence>
<dbReference type="EMBL" id="CAJNOK010012837">
    <property type="protein sequence ID" value="CAF1172232.1"/>
    <property type="molecule type" value="Genomic_DNA"/>
</dbReference>
<name>A0A815DNE8_9BILA</name>
<keyword evidence="10 11" id="KW-0407">Ion channel</keyword>
<dbReference type="Proteomes" id="UP000681722">
    <property type="component" value="Unassembled WGS sequence"/>
</dbReference>
<dbReference type="Pfam" id="PF00858">
    <property type="entry name" value="ASC"/>
    <property type="match status" value="1"/>
</dbReference>
<keyword evidence="8 12" id="KW-0472">Membrane</keyword>
<keyword evidence="3 11" id="KW-0894">Sodium channel</keyword>
<dbReference type="Proteomes" id="UP000682733">
    <property type="component" value="Unassembled WGS sequence"/>
</dbReference>
<dbReference type="EMBL" id="CAJOBA010034361">
    <property type="protein sequence ID" value="CAF3983560.1"/>
    <property type="molecule type" value="Genomic_DNA"/>
</dbReference>
<dbReference type="EMBL" id="CAJNOQ010012604">
    <property type="protein sequence ID" value="CAF1303870.1"/>
    <property type="molecule type" value="Genomic_DNA"/>
</dbReference>
<comment type="caution">
    <text evidence="14">The sequence shown here is derived from an EMBL/GenBank/DDBJ whole genome shotgun (WGS) entry which is preliminary data.</text>
</comment>
<evidence type="ECO:0000313" key="13">
    <source>
        <dbReference type="EMBL" id="CAF1172232.1"/>
    </source>
</evidence>
<comment type="subcellular location">
    <subcellularLocation>
        <location evidence="1">Membrane</location>
        <topology evidence="1">Multi-pass membrane protein</topology>
    </subcellularLocation>
</comment>
<evidence type="ECO:0000313" key="16">
    <source>
        <dbReference type="EMBL" id="CAF4133132.1"/>
    </source>
</evidence>
<dbReference type="PRINTS" id="PR01078">
    <property type="entry name" value="AMINACHANNEL"/>
</dbReference>
<dbReference type="Proteomes" id="UP000663829">
    <property type="component" value="Unassembled WGS sequence"/>
</dbReference>
<keyword evidence="5 12" id="KW-1133">Transmembrane helix</keyword>
<keyword evidence="17" id="KW-1185">Reference proteome</keyword>
<evidence type="ECO:0000313" key="14">
    <source>
        <dbReference type="EMBL" id="CAF1303870.1"/>
    </source>
</evidence>
<keyword evidence="6" id="KW-0915">Sodium</keyword>
<protein>
    <submittedName>
        <fullName evidence="14">Uncharacterized protein</fullName>
    </submittedName>
</protein>
<evidence type="ECO:0000256" key="1">
    <source>
        <dbReference type="ARBA" id="ARBA00004141"/>
    </source>
</evidence>
<evidence type="ECO:0000256" key="7">
    <source>
        <dbReference type="ARBA" id="ARBA00023065"/>
    </source>
</evidence>